<dbReference type="PANTHER" id="PTHR11947">
    <property type="entry name" value="PYRUVATE DEHYDROGENASE KINASE"/>
    <property type="match status" value="1"/>
</dbReference>
<evidence type="ECO:0000313" key="13">
    <source>
        <dbReference type="Proteomes" id="UP000266841"/>
    </source>
</evidence>
<dbReference type="InterPro" id="IPR003594">
    <property type="entry name" value="HATPase_dom"/>
</dbReference>
<dbReference type="GO" id="GO:0005759">
    <property type="term" value="C:mitochondrial matrix"/>
    <property type="evidence" value="ECO:0007669"/>
    <property type="project" value="UniProtKB-SubCell"/>
</dbReference>
<evidence type="ECO:0000313" key="12">
    <source>
        <dbReference type="EMBL" id="EJK45362.1"/>
    </source>
</evidence>
<dbReference type="EC" id="2.7.11.-" evidence="8"/>
<sequence length="602" mass="67482">MVVGGSSASSLASQVRRSFAAGTSRPRIVSSTTQSAAVHPQRAAFPLVETYTSSHIRRPLRPCTALFVGRRCLSSSLQSQETAEGGSPDERGKYVLSPTHEANRVAEGEDGDEGHEMDYPLENNTDKISMDELLALASCNPTALSLEAMYKYAPKKRNKNNSLDLDRLRNSQFLHKELPIRIAQRAIDLLTLPHGLNSTRDVQAVANTYIRYLKVVLDFPMPMNAESEREFTQILKTIDGRRAPIDGQRLREMEEALNRFFTARVGLRFLVEHHILSGNDENSDALYKKQLEAEGGLELLHNESEAEACYDDESEDECCGAIQKNCDPMKEVKRTVARVTKLCRDSYGICPDIEIVDCTPDSQYRFTYVPHHLRYMVAELLKNSCRATVRNYLVGSNIQKEDHCNDGGLHDAPTLPPIRLIVTKGAEDVTIKIADRGGGMPRSLMRRIWTFAHSTLKNEKRSEEEKGDFEKDEFTGRHIRGFGLPVTRIYARYFGGEVTIKSMEGYGVDAYLYLPVLGVACENLPQRVIRSPGNLDSRQTGELLDDEGFDADAFENLGYKTEGTSRNDDFFEDANFTRRFDSTGSRLRPTGTALDSIDRKAL</sequence>
<name>K0RFK1_THAOC</name>
<dbReference type="GO" id="GO:0004740">
    <property type="term" value="F:pyruvate dehydrogenase (acetyl-transferring) kinase activity"/>
    <property type="evidence" value="ECO:0007669"/>
    <property type="project" value="UniProtKB-EC"/>
</dbReference>
<dbReference type="AlphaFoldDB" id="K0RFK1"/>
<dbReference type="InterPro" id="IPR018955">
    <property type="entry name" value="BCDHK/PDK_N"/>
</dbReference>
<evidence type="ECO:0000256" key="3">
    <source>
        <dbReference type="ARBA" id="ARBA00022741"/>
    </source>
</evidence>
<keyword evidence="4 8" id="KW-0418">Kinase</keyword>
<dbReference type="Gene3D" id="3.30.565.10">
    <property type="entry name" value="Histidine kinase-like ATPase, C-terminal domain"/>
    <property type="match status" value="1"/>
</dbReference>
<evidence type="ECO:0000256" key="5">
    <source>
        <dbReference type="ARBA" id="ARBA00022840"/>
    </source>
</evidence>
<feature type="domain" description="Branched-chain alpha-ketoacid dehydrogenase kinase/Pyruvate dehydrogenase kinase N-terminal" evidence="11">
    <location>
        <begin position="144"/>
        <end position="283"/>
    </location>
</feature>
<comment type="subcellular location">
    <subcellularLocation>
        <location evidence="8">Mitochondrion matrix</location>
    </subcellularLocation>
</comment>
<evidence type="ECO:0000259" key="11">
    <source>
        <dbReference type="Pfam" id="PF10436"/>
    </source>
</evidence>
<proteinExistence type="inferred from homology"/>
<gene>
    <name evidence="12" type="ORF">THAOC_36025</name>
</gene>
<keyword evidence="3 8" id="KW-0547">Nucleotide-binding</keyword>
<comment type="caution">
    <text evidence="12">The sequence shown here is derived from an EMBL/GenBank/DDBJ whole genome shotgun (WGS) entry which is preliminary data.</text>
</comment>
<keyword evidence="6 8" id="KW-0496">Mitochondrion</keyword>
<dbReference type="Gene3D" id="1.20.140.20">
    <property type="entry name" value="Alpha-ketoacid/pyruvate dehydrogenase kinase, N-terminal domain"/>
    <property type="match status" value="1"/>
</dbReference>
<dbReference type="OrthoDB" id="241648at2759"/>
<feature type="region of interest" description="Disordered" evidence="9">
    <location>
        <begin position="79"/>
        <end position="115"/>
    </location>
</feature>
<evidence type="ECO:0000256" key="4">
    <source>
        <dbReference type="ARBA" id="ARBA00022777"/>
    </source>
</evidence>
<dbReference type="GO" id="GO:0010906">
    <property type="term" value="P:regulation of glucose metabolic process"/>
    <property type="evidence" value="ECO:0007669"/>
    <property type="project" value="TreeGrafter"/>
</dbReference>
<organism evidence="12 13">
    <name type="scientific">Thalassiosira oceanica</name>
    <name type="common">Marine diatom</name>
    <dbReference type="NCBI Taxonomy" id="159749"/>
    <lineage>
        <taxon>Eukaryota</taxon>
        <taxon>Sar</taxon>
        <taxon>Stramenopiles</taxon>
        <taxon>Ochrophyta</taxon>
        <taxon>Bacillariophyta</taxon>
        <taxon>Coscinodiscophyceae</taxon>
        <taxon>Thalassiosirophycidae</taxon>
        <taxon>Thalassiosirales</taxon>
        <taxon>Thalassiosiraceae</taxon>
        <taxon>Thalassiosira</taxon>
    </lineage>
</organism>
<comment type="similarity">
    <text evidence="1 8">Belongs to the PDK/BCKDK protein kinase family.</text>
</comment>
<dbReference type="SUPFAM" id="SSF69012">
    <property type="entry name" value="alpha-ketoacid dehydrogenase kinase, N-terminal domain"/>
    <property type="match status" value="1"/>
</dbReference>
<dbReference type="EMBL" id="AGNL01048574">
    <property type="protein sequence ID" value="EJK45362.1"/>
    <property type="molecule type" value="Genomic_DNA"/>
</dbReference>
<evidence type="ECO:0000256" key="8">
    <source>
        <dbReference type="RuleBase" id="RU366032"/>
    </source>
</evidence>
<evidence type="ECO:0000256" key="1">
    <source>
        <dbReference type="ARBA" id="ARBA00006155"/>
    </source>
</evidence>
<evidence type="ECO:0000259" key="10">
    <source>
        <dbReference type="Pfam" id="PF02518"/>
    </source>
</evidence>
<dbReference type="InterPro" id="IPR036784">
    <property type="entry name" value="AK/P_DHK_N_sf"/>
</dbReference>
<protein>
    <recommendedName>
        <fullName evidence="8">Protein-serine/threonine kinase</fullName>
        <ecNumber evidence="8">2.7.11.-</ecNumber>
    </recommendedName>
</protein>
<comment type="catalytic activity">
    <reaction evidence="7">
        <text>L-seryl-[pyruvate dehydrogenase E1 alpha subunit] + ATP = O-phospho-L-seryl-[pyruvate dehydrogenase E1 alpha subunit] + ADP + H(+)</text>
        <dbReference type="Rhea" id="RHEA:23052"/>
        <dbReference type="Rhea" id="RHEA-COMP:13689"/>
        <dbReference type="Rhea" id="RHEA-COMP:13690"/>
        <dbReference type="ChEBI" id="CHEBI:15378"/>
        <dbReference type="ChEBI" id="CHEBI:29999"/>
        <dbReference type="ChEBI" id="CHEBI:30616"/>
        <dbReference type="ChEBI" id="CHEBI:83421"/>
        <dbReference type="ChEBI" id="CHEBI:456216"/>
        <dbReference type="EC" id="2.7.11.2"/>
    </reaction>
</comment>
<dbReference type="OMA" id="VGNYMYL"/>
<keyword evidence="13" id="KW-1185">Reference proteome</keyword>
<feature type="domain" description="Histidine kinase/HSP90-like ATPase" evidence="10">
    <location>
        <begin position="370"/>
        <end position="516"/>
    </location>
</feature>
<dbReference type="GO" id="GO:0005524">
    <property type="term" value="F:ATP binding"/>
    <property type="evidence" value="ECO:0007669"/>
    <property type="project" value="UniProtKB-UniRule"/>
</dbReference>
<keyword evidence="2 8" id="KW-0808">Transferase</keyword>
<dbReference type="Proteomes" id="UP000266841">
    <property type="component" value="Unassembled WGS sequence"/>
</dbReference>
<evidence type="ECO:0000256" key="6">
    <source>
        <dbReference type="ARBA" id="ARBA00023128"/>
    </source>
</evidence>
<dbReference type="Pfam" id="PF10436">
    <property type="entry name" value="BCDHK_Adom3"/>
    <property type="match status" value="1"/>
</dbReference>
<accession>K0RFK1</accession>
<dbReference type="InterPro" id="IPR036890">
    <property type="entry name" value="HATPase_C_sf"/>
</dbReference>
<evidence type="ECO:0000256" key="7">
    <source>
        <dbReference type="ARBA" id="ARBA00048201"/>
    </source>
</evidence>
<dbReference type="InterPro" id="IPR039028">
    <property type="entry name" value="BCKD/PDK"/>
</dbReference>
<dbReference type="Pfam" id="PF02518">
    <property type="entry name" value="HATPase_c"/>
    <property type="match status" value="1"/>
</dbReference>
<evidence type="ECO:0000256" key="9">
    <source>
        <dbReference type="SAM" id="MobiDB-lite"/>
    </source>
</evidence>
<evidence type="ECO:0000256" key="2">
    <source>
        <dbReference type="ARBA" id="ARBA00022679"/>
    </source>
</evidence>
<dbReference type="eggNOG" id="KOG0787">
    <property type="taxonomic scope" value="Eukaryota"/>
</dbReference>
<reference evidence="12 13" key="1">
    <citation type="journal article" date="2012" name="Genome Biol.">
        <title>Genome and low-iron response of an oceanic diatom adapted to chronic iron limitation.</title>
        <authorList>
            <person name="Lommer M."/>
            <person name="Specht M."/>
            <person name="Roy A.S."/>
            <person name="Kraemer L."/>
            <person name="Andreson R."/>
            <person name="Gutowska M.A."/>
            <person name="Wolf J."/>
            <person name="Bergner S.V."/>
            <person name="Schilhabel M.B."/>
            <person name="Klostermeier U.C."/>
            <person name="Beiko R.G."/>
            <person name="Rosenstiel P."/>
            <person name="Hippler M."/>
            <person name="Laroche J."/>
        </authorList>
    </citation>
    <scope>NUCLEOTIDE SEQUENCE [LARGE SCALE GENOMIC DNA]</scope>
    <source>
        <strain evidence="12 13">CCMP1005</strain>
    </source>
</reference>
<dbReference type="PANTHER" id="PTHR11947:SF3">
    <property type="entry name" value="[PYRUVATE DEHYDROGENASE (ACETYL-TRANSFERRING)] KINASE, MITOCHONDRIAL"/>
    <property type="match status" value="1"/>
</dbReference>
<dbReference type="SUPFAM" id="SSF55874">
    <property type="entry name" value="ATPase domain of HSP90 chaperone/DNA topoisomerase II/histidine kinase"/>
    <property type="match status" value="1"/>
</dbReference>
<keyword evidence="5 8" id="KW-0067">ATP-binding</keyword>